<evidence type="ECO:0008006" key="5">
    <source>
        <dbReference type="Google" id="ProtNLM"/>
    </source>
</evidence>
<reference evidence="3" key="1">
    <citation type="submission" date="2023-11" db="EMBL/GenBank/DDBJ databases">
        <authorList>
            <person name="De Vega J J."/>
            <person name="De Vega J J."/>
        </authorList>
    </citation>
    <scope>NUCLEOTIDE SEQUENCE</scope>
</reference>
<dbReference type="SUPFAM" id="SSF53649">
    <property type="entry name" value="Alkaline phosphatase-like"/>
    <property type="match status" value="1"/>
</dbReference>
<dbReference type="GO" id="GO:0016787">
    <property type="term" value="F:hydrolase activity"/>
    <property type="evidence" value="ECO:0007669"/>
    <property type="project" value="UniProtKB-ARBA"/>
</dbReference>
<evidence type="ECO:0000256" key="1">
    <source>
        <dbReference type="SAM" id="MobiDB-lite"/>
    </source>
</evidence>
<dbReference type="EMBL" id="CAVNYO010000167">
    <property type="protein sequence ID" value="CAK5270480.1"/>
    <property type="molecule type" value="Genomic_DNA"/>
</dbReference>
<evidence type="ECO:0000256" key="2">
    <source>
        <dbReference type="SAM" id="Phobius"/>
    </source>
</evidence>
<dbReference type="InterPro" id="IPR017850">
    <property type="entry name" value="Alkaline_phosphatase_core_sf"/>
</dbReference>
<dbReference type="CDD" id="cd16018">
    <property type="entry name" value="Enpp"/>
    <property type="match status" value="1"/>
</dbReference>
<dbReference type="PANTHER" id="PTHR10151">
    <property type="entry name" value="ECTONUCLEOTIDE PYROPHOSPHATASE/PHOSPHODIESTERASE"/>
    <property type="match status" value="1"/>
</dbReference>
<proteinExistence type="predicted"/>
<dbReference type="Gene3D" id="3.40.720.10">
    <property type="entry name" value="Alkaline Phosphatase, subunit A"/>
    <property type="match status" value="1"/>
</dbReference>
<keyword evidence="2" id="KW-0812">Transmembrane</keyword>
<feature type="compositionally biased region" description="Basic and acidic residues" evidence="1">
    <location>
        <begin position="12"/>
        <end position="29"/>
    </location>
</feature>
<accession>A0AAD2H845</accession>
<evidence type="ECO:0000313" key="3">
    <source>
        <dbReference type="EMBL" id="CAK5270480.1"/>
    </source>
</evidence>
<gene>
    <name evidence="3" type="ORF">MYCIT1_LOCUS14928</name>
</gene>
<feature type="compositionally biased region" description="Polar residues" evidence="1">
    <location>
        <begin position="1"/>
        <end position="11"/>
    </location>
</feature>
<feature type="transmembrane region" description="Helical" evidence="2">
    <location>
        <begin position="66"/>
        <end position="87"/>
    </location>
</feature>
<organism evidence="3 4">
    <name type="scientific">Mycena citricolor</name>
    <dbReference type="NCBI Taxonomy" id="2018698"/>
    <lineage>
        <taxon>Eukaryota</taxon>
        <taxon>Fungi</taxon>
        <taxon>Dikarya</taxon>
        <taxon>Basidiomycota</taxon>
        <taxon>Agaricomycotina</taxon>
        <taxon>Agaricomycetes</taxon>
        <taxon>Agaricomycetidae</taxon>
        <taxon>Agaricales</taxon>
        <taxon>Marasmiineae</taxon>
        <taxon>Mycenaceae</taxon>
        <taxon>Mycena</taxon>
    </lineage>
</organism>
<name>A0AAD2H845_9AGAR</name>
<comment type="caution">
    <text evidence="3">The sequence shown here is derived from an EMBL/GenBank/DDBJ whole genome shotgun (WGS) entry which is preliminary data.</text>
</comment>
<sequence length="552" mass="62010">MSSVSYPASSSRKADATRHVGTREERKGLLSDPDDTLADKQWSLHSPDADPSKTDSISRPWSRKRILCAAISLIVLLATGAFARSFLLSPPQGSPRIPAHPNLAFHGDELRSNGTHDFRRTVLIVSIDGLRADYLDRGLTPHLLDISKQGLRAKSLIPIFPVSHLLLPHRPPHVPLVQTLTFPNHWALMTGLYAESNGIVGNNFWDPITETEFHYNRISSAWVSRWWLGEPMWETAGKSNIITANLMWPGPPKTTSGATSTYFVPWKDHVPLQEKLDQLVRWIDLPLEERPQLLMAYEPSLDQAGHKAGPMSKLVNITLEQVDLFAKNLHTALEERNLTDIVDVVFVSDHGMTDTSHPELIYMDDIIGKEAYAAIEHEDGWPAMGLWFNEKVNATHNLLLLEAAAAKSNGKFEVFTRDTMSERWHFSHNERIAPIYVVPKIGYVLTNHGEENAAMSKGSHGYDNHAKEMQAMFVAHGPFSSVVKILHQRRETTLSRRLLSNPNVGWHSTADDVYVMDPFENVQIYSLVMRLLGVEAVAPTNGSSTFWDKYFS</sequence>
<dbReference type="InterPro" id="IPR002591">
    <property type="entry name" value="Phosphodiest/P_Trfase"/>
</dbReference>
<dbReference type="AlphaFoldDB" id="A0AAD2H845"/>
<protein>
    <recommendedName>
        <fullName evidence="5">Phosphodiest-domain-containing protein</fullName>
    </recommendedName>
</protein>
<dbReference type="PANTHER" id="PTHR10151:SF120">
    <property type="entry name" value="BIS(5'-ADENOSYL)-TRIPHOSPHATASE"/>
    <property type="match status" value="1"/>
</dbReference>
<keyword evidence="4" id="KW-1185">Reference proteome</keyword>
<keyword evidence="2" id="KW-0472">Membrane</keyword>
<keyword evidence="2" id="KW-1133">Transmembrane helix</keyword>
<evidence type="ECO:0000313" key="4">
    <source>
        <dbReference type="Proteomes" id="UP001295794"/>
    </source>
</evidence>
<dbReference type="Proteomes" id="UP001295794">
    <property type="component" value="Unassembled WGS sequence"/>
</dbReference>
<feature type="region of interest" description="Disordered" evidence="1">
    <location>
        <begin position="1"/>
        <end position="58"/>
    </location>
</feature>
<dbReference type="Pfam" id="PF01663">
    <property type="entry name" value="Phosphodiest"/>
    <property type="match status" value="2"/>
</dbReference>